<evidence type="ECO:0000313" key="6">
    <source>
        <dbReference type="Proteomes" id="UP000000323"/>
    </source>
</evidence>
<feature type="chain" id="PRO_5003021381" evidence="2">
    <location>
        <begin position="27"/>
        <end position="417"/>
    </location>
</feature>
<evidence type="ECO:0000256" key="1">
    <source>
        <dbReference type="ARBA" id="ARBA00022729"/>
    </source>
</evidence>
<dbReference type="CDD" id="cd05379">
    <property type="entry name" value="CAP_bacterial"/>
    <property type="match status" value="1"/>
</dbReference>
<feature type="domain" description="SbsA Ig-like" evidence="4">
    <location>
        <begin position="307"/>
        <end position="415"/>
    </location>
</feature>
<dbReference type="PANTHER" id="PTHR31157:SF1">
    <property type="entry name" value="SCP DOMAIN-CONTAINING PROTEIN"/>
    <property type="match status" value="1"/>
</dbReference>
<dbReference type="Pfam" id="PF13205">
    <property type="entry name" value="Big_5"/>
    <property type="match status" value="1"/>
</dbReference>
<dbReference type="RefSeq" id="WP_012876599.1">
    <property type="nucleotide sequence ID" value="NC_013526.1"/>
</dbReference>
<dbReference type="InterPro" id="IPR032812">
    <property type="entry name" value="SbsA_Ig"/>
</dbReference>
<evidence type="ECO:0000259" key="4">
    <source>
        <dbReference type="Pfam" id="PF13205"/>
    </source>
</evidence>
<dbReference type="HOGENOM" id="CLU_658780_0_0_0"/>
<dbReference type="PANTHER" id="PTHR31157">
    <property type="entry name" value="SCP DOMAIN-CONTAINING PROTEIN"/>
    <property type="match status" value="1"/>
</dbReference>
<reference evidence="6" key="1">
    <citation type="journal article" date="2010" name="Stand. Genomic Sci.">
        <title>Complete genome sequence of 'Thermobaculum terrenum' type strain (YNP1).</title>
        <authorList>
            <person name="Kiss H."/>
            <person name="Cleland D."/>
            <person name="Lapidus A."/>
            <person name="Lucas S."/>
            <person name="Glavina Del Rio T."/>
            <person name="Nolan M."/>
            <person name="Tice H."/>
            <person name="Han C."/>
            <person name="Goodwin L."/>
            <person name="Pitluck S."/>
            <person name="Liolios K."/>
            <person name="Ivanova N."/>
            <person name="Mavromatis K."/>
            <person name="Ovchinnikova G."/>
            <person name="Pati A."/>
            <person name="Chen A."/>
            <person name="Palaniappan K."/>
            <person name="Land M."/>
            <person name="Hauser L."/>
            <person name="Chang Y."/>
            <person name="Jeffries C."/>
            <person name="Lu M."/>
            <person name="Brettin T."/>
            <person name="Detter J."/>
            <person name="Goker M."/>
            <person name="Tindall B."/>
            <person name="Beck B."/>
            <person name="McDermott T."/>
            <person name="Woyke T."/>
            <person name="Bristow J."/>
            <person name="Eisen J."/>
            <person name="Markowitz V."/>
            <person name="Hugenholtz P."/>
            <person name="Kyrpides N."/>
            <person name="Klenk H."/>
            <person name="Cheng J."/>
        </authorList>
    </citation>
    <scope>NUCLEOTIDE SEQUENCE [LARGE SCALE GENOMIC DNA]</scope>
    <source>
        <strain evidence="6">ATCC BAA-798 / YNP1</strain>
    </source>
</reference>
<feature type="signal peptide" evidence="2">
    <location>
        <begin position="1"/>
        <end position="26"/>
    </location>
</feature>
<dbReference type="Gene3D" id="2.60.40.1220">
    <property type="match status" value="1"/>
</dbReference>
<dbReference type="SUPFAM" id="SSF55797">
    <property type="entry name" value="PR-1-like"/>
    <property type="match status" value="1"/>
</dbReference>
<dbReference type="InterPro" id="IPR014755">
    <property type="entry name" value="Cu-Rt/internalin_Ig-like"/>
</dbReference>
<dbReference type="eggNOG" id="COG2340">
    <property type="taxonomic scope" value="Bacteria"/>
</dbReference>
<keyword evidence="6" id="KW-1185">Reference proteome</keyword>
<evidence type="ECO:0000256" key="2">
    <source>
        <dbReference type="SAM" id="SignalP"/>
    </source>
</evidence>
<accession>D1CIJ7</accession>
<dbReference type="InterPro" id="IPR035940">
    <property type="entry name" value="CAP_sf"/>
</dbReference>
<sequence>MINRVYLCLSLCLALLALLAPRAALAGVSIADEQARAVSEVNRYRQSVGLPAVTATTALNTAARKHAVYMLETGEMDHYETQKNSPYYVAYSPYGRARLFGYSNSSISENIRWSSEGAVGTRTYVGVDNAVQWWMAAIYHRFAIISPRTENIGYGVYYKAGESAQVMDFGTDYSRTGPMVRWPRPNQRGVGTYLNGESPNPVAQFGGDFPTGYPVSITWYRGTVRYTSIQMVRVSDGKAIPGYRLSPQNDDFHRWSTSLSFIPKDPLDHSTTYRVTFRGFYSPTGSTSDERSFSYTWSFTTQPPQGNLRSSSPANGSTGVALTPTIKLYFERGLRSYTLVPNSAVGSYWQAVGLGLRRSDGTNVAIDVVEPTDPYTTSVSLRPVNALSPNTWYTLYYQVYDRWGRPVRGQVRFTTGR</sequence>
<feature type="domain" description="SCP" evidence="3">
    <location>
        <begin position="39"/>
        <end position="164"/>
    </location>
</feature>
<gene>
    <name evidence="5" type="ordered locus">Tter_2680</name>
</gene>
<evidence type="ECO:0000259" key="3">
    <source>
        <dbReference type="Pfam" id="PF00188"/>
    </source>
</evidence>
<dbReference type="KEGG" id="ttr:Tter_2680"/>
<dbReference type="Pfam" id="PF00188">
    <property type="entry name" value="CAP"/>
    <property type="match status" value="1"/>
</dbReference>
<evidence type="ECO:0000313" key="5">
    <source>
        <dbReference type="EMBL" id="ACZ43568.1"/>
    </source>
</evidence>
<dbReference type="Proteomes" id="UP000000323">
    <property type="component" value="Chromosome 2"/>
</dbReference>
<dbReference type="InterPro" id="IPR014044">
    <property type="entry name" value="CAP_dom"/>
</dbReference>
<name>D1CIJ7_THET1</name>
<dbReference type="STRING" id="525904.Tter_2680"/>
<dbReference type="AlphaFoldDB" id="D1CIJ7"/>
<proteinExistence type="predicted"/>
<dbReference type="Gene3D" id="3.40.33.10">
    <property type="entry name" value="CAP"/>
    <property type="match status" value="1"/>
</dbReference>
<protein>
    <submittedName>
        <fullName evidence="5">SCP-like extracellular</fullName>
    </submittedName>
</protein>
<keyword evidence="1 2" id="KW-0732">Signal</keyword>
<organism evidence="5 6">
    <name type="scientific">Thermobaculum terrenum (strain ATCC BAA-798 / CCMEE 7001 / YNP1)</name>
    <dbReference type="NCBI Taxonomy" id="525904"/>
    <lineage>
        <taxon>Bacteria</taxon>
        <taxon>Bacillati</taxon>
        <taxon>Chloroflexota</taxon>
        <taxon>Chloroflexia</taxon>
        <taxon>Candidatus Thermobaculales</taxon>
        <taxon>Candidatus Thermobaculaceae</taxon>
        <taxon>Thermobaculum</taxon>
    </lineage>
</organism>
<dbReference type="EMBL" id="CP001826">
    <property type="protein sequence ID" value="ACZ43568.1"/>
    <property type="molecule type" value="Genomic_DNA"/>
</dbReference>